<protein>
    <submittedName>
        <fullName evidence="2">Uncharacterized protein</fullName>
    </submittedName>
</protein>
<evidence type="ECO:0000313" key="3">
    <source>
        <dbReference type="Proteomes" id="UP000264353"/>
    </source>
</evidence>
<gene>
    <name evidence="2" type="ORF">BRARA_J02524</name>
</gene>
<accession>A0A397XT49</accession>
<evidence type="ECO:0000313" key="2">
    <source>
        <dbReference type="EMBL" id="RID42654.1"/>
    </source>
</evidence>
<sequence length="105" mass="10962">MLSGMPNRDRDGEAAGEASGAAATFLPPSPAARTVVAAIAGKRIGLNMMKRGVDTANATAEPLSVTPAKPKYTTDATEATTILITSNIGRRKGNKLKKENILPWV</sequence>
<proteinExistence type="predicted"/>
<organism evidence="2 3">
    <name type="scientific">Brassica campestris</name>
    <name type="common">Field mustard</name>
    <dbReference type="NCBI Taxonomy" id="3711"/>
    <lineage>
        <taxon>Eukaryota</taxon>
        <taxon>Viridiplantae</taxon>
        <taxon>Streptophyta</taxon>
        <taxon>Embryophyta</taxon>
        <taxon>Tracheophyta</taxon>
        <taxon>Spermatophyta</taxon>
        <taxon>Magnoliopsida</taxon>
        <taxon>eudicotyledons</taxon>
        <taxon>Gunneridae</taxon>
        <taxon>Pentapetalae</taxon>
        <taxon>rosids</taxon>
        <taxon>malvids</taxon>
        <taxon>Brassicales</taxon>
        <taxon>Brassicaceae</taxon>
        <taxon>Brassiceae</taxon>
        <taxon>Brassica</taxon>
    </lineage>
</organism>
<dbReference type="Proteomes" id="UP000264353">
    <property type="component" value="Chromosome A10"/>
</dbReference>
<reference evidence="2 3" key="1">
    <citation type="submission" date="2018-06" db="EMBL/GenBank/DDBJ databases">
        <title>WGS assembly of Brassica rapa FPsc.</title>
        <authorList>
            <person name="Bowman J."/>
            <person name="Kohchi T."/>
            <person name="Yamato K."/>
            <person name="Jenkins J."/>
            <person name="Shu S."/>
            <person name="Ishizaki K."/>
            <person name="Yamaoka S."/>
            <person name="Nishihama R."/>
            <person name="Nakamura Y."/>
            <person name="Berger F."/>
            <person name="Adam C."/>
            <person name="Aki S."/>
            <person name="Althoff F."/>
            <person name="Araki T."/>
            <person name="Arteaga-Vazquez M."/>
            <person name="Balasubrmanian S."/>
            <person name="Bauer D."/>
            <person name="Boehm C."/>
            <person name="Briginshaw L."/>
            <person name="Caballero-Perez J."/>
            <person name="Catarino B."/>
            <person name="Chen F."/>
            <person name="Chiyoda S."/>
            <person name="Chovatia M."/>
            <person name="Davies K."/>
            <person name="Delmans M."/>
            <person name="Demura T."/>
            <person name="Dierschke T."/>
            <person name="Dolan L."/>
            <person name="Dorantes-Acosta A."/>
            <person name="Eklund D."/>
            <person name="Florent S."/>
            <person name="Flores-Sandoval E."/>
            <person name="Fujiyama A."/>
            <person name="Fukuzawa H."/>
            <person name="Galik B."/>
            <person name="Grimanelli D."/>
            <person name="Grimwood J."/>
            <person name="Grossniklaus U."/>
            <person name="Hamada T."/>
            <person name="Haseloff J."/>
            <person name="Hetherington A."/>
            <person name="Higo A."/>
            <person name="Hirakawa Y."/>
            <person name="Hundley H."/>
            <person name="Ikeda Y."/>
            <person name="Inoue K."/>
            <person name="Inoue S."/>
            <person name="Ishida S."/>
            <person name="Jia Q."/>
            <person name="Kakita M."/>
            <person name="Kanazawa T."/>
            <person name="Kawai Y."/>
            <person name="Kawashima T."/>
            <person name="Kennedy M."/>
            <person name="Kinose K."/>
            <person name="Kinoshita T."/>
            <person name="Kohara Y."/>
            <person name="Koide E."/>
            <person name="Komatsu K."/>
            <person name="Kopischke S."/>
            <person name="Kubo M."/>
            <person name="Kyozuka J."/>
            <person name="Lagercrantz U."/>
            <person name="Lin S."/>
            <person name="Lindquist E."/>
            <person name="Lipzen A."/>
            <person name="Lu C."/>
            <person name="Luna E."/>
            <person name="Martienssen R."/>
            <person name="Minamino N."/>
            <person name="Mizutani M."/>
            <person name="Mizutani M."/>
            <person name="Mochizuki N."/>
            <person name="Monte I."/>
            <person name="Mosher R."/>
            <person name="Nagasaki H."/>
            <person name="Nakagami H."/>
            <person name="Naramoto S."/>
            <person name="Nishitani K."/>
            <person name="Ohtani M."/>
            <person name="Okamoto T."/>
            <person name="Okumura M."/>
            <person name="Phillips J."/>
            <person name="Pollak B."/>
            <person name="Reinders A."/>
            <person name="Roevekamp M."/>
            <person name="Sano R."/>
            <person name="Sawa S."/>
            <person name="Schmid M."/>
            <person name="Shirakawa M."/>
            <person name="Solano R."/>
            <person name="Spunde A."/>
            <person name="Suetsugu N."/>
            <person name="Sugano S."/>
            <person name="Sugiyama A."/>
            <person name="Sun R."/>
            <person name="Suzuki Y."/>
            <person name="Takenaka M."/>
            <person name="Takezawa D."/>
            <person name="Tomogane H."/>
            <person name="Tsuzuki M."/>
            <person name="Ueda T."/>
            <person name="Umeda M."/>
            <person name="Ward J."/>
            <person name="Watanabe Y."/>
            <person name="Yazaki K."/>
            <person name="Yokoyama R."/>
            <person name="Yoshitake Y."/>
            <person name="Yotsui I."/>
            <person name="Zachgo S."/>
            <person name="Schmutz J."/>
        </authorList>
    </citation>
    <scope>NUCLEOTIDE SEQUENCE [LARGE SCALE GENOMIC DNA]</scope>
    <source>
        <strain evidence="3">cv. B-3</strain>
    </source>
</reference>
<name>A0A397XT49_BRACM</name>
<evidence type="ECO:0000256" key="1">
    <source>
        <dbReference type="SAM" id="MobiDB-lite"/>
    </source>
</evidence>
<feature type="region of interest" description="Disordered" evidence="1">
    <location>
        <begin position="1"/>
        <end position="26"/>
    </location>
</feature>
<dbReference type="EMBL" id="CM010637">
    <property type="protein sequence ID" value="RID42654.1"/>
    <property type="molecule type" value="Genomic_DNA"/>
</dbReference>
<dbReference type="AlphaFoldDB" id="A0A397XT49"/>